<feature type="region of interest" description="Disordered" evidence="1">
    <location>
        <begin position="28"/>
        <end position="58"/>
    </location>
</feature>
<evidence type="ECO:0000259" key="3">
    <source>
        <dbReference type="PROSITE" id="PS51352"/>
    </source>
</evidence>
<dbReference type="RefSeq" id="WP_406700235.1">
    <property type="nucleotide sequence ID" value="NZ_CP155447.1"/>
</dbReference>
<dbReference type="InterPro" id="IPR013766">
    <property type="entry name" value="Thioredoxin_domain"/>
</dbReference>
<dbReference type="PANTHER" id="PTHR45588:SF1">
    <property type="entry name" value="WW DOMAIN-CONTAINING PROTEIN"/>
    <property type="match status" value="1"/>
</dbReference>
<dbReference type="InterPro" id="IPR000866">
    <property type="entry name" value="AhpC/TSA"/>
</dbReference>
<dbReference type="PROSITE" id="PS51352">
    <property type="entry name" value="THIOREDOXIN_2"/>
    <property type="match status" value="1"/>
</dbReference>
<organism evidence="4">
    <name type="scientific">Singulisphaera sp. Ch08</name>
    <dbReference type="NCBI Taxonomy" id="3120278"/>
    <lineage>
        <taxon>Bacteria</taxon>
        <taxon>Pseudomonadati</taxon>
        <taxon>Planctomycetota</taxon>
        <taxon>Planctomycetia</taxon>
        <taxon>Isosphaerales</taxon>
        <taxon>Isosphaeraceae</taxon>
        <taxon>Singulisphaera</taxon>
    </lineage>
</organism>
<evidence type="ECO:0000256" key="1">
    <source>
        <dbReference type="SAM" id="MobiDB-lite"/>
    </source>
</evidence>
<dbReference type="PANTHER" id="PTHR45588">
    <property type="entry name" value="TPR DOMAIN-CONTAINING PROTEIN"/>
    <property type="match status" value="1"/>
</dbReference>
<gene>
    <name evidence="4" type="ORF">V5E97_15540</name>
</gene>
<name>A0AAU7CQS3_9BACT</name>
<dbReference type="SUPFAM" id="SSF48452">
    <property type="entry name" value="TPR-like"/>
    <property type="match status" value="1"/>
</dbReference>
<dbReference type="InterPro" id="IPR011990">
    <property type="entry name" value="TPR-like_helical_dom_sf"/>
</dbReference>
<feature type="signal peptide" evidence="2">
    <location>
        <begin position="1"/>
        <end position="24"/>
    </location>
</feature>
<dbReference type="CDD" id="cd02971">
    <property type="entry name" value="PRX_family"/>
    <property type="match status" value="1"/>
</dbReference>
<accession>A0AAU7CQS3</accession>
<feature type="region of interest" description="Disordered" evidence="1">
    <location>
        <begin position="562"/>
        <end position="581"/>
    </location>
</feature>
<dbReference type="EMBL" id="CP155447">
    <property type="protein sequence ID" value="XBH07398.1"/>
    <property type="molecule type" value="Genomic_DNA"/>
</dbReference>
<dbReference type="InterPro" id="IPR036249">
    <property type="entry name" value="Thioredoxin-like_sf"/>
</dbReference>
<dbReference type="Gene3D" id="1.25.40.10">
    <property type="entry name" value="Tetratricopeptide repeat domain"/>
    <property type="match status" value="1"/>
</dbReference>
<feature type="domain" description="Thioredoxin" evidence="3">
    <location>
        <begin position="592"/>
        <end position="745"/>
    </location>
</feature>
<dbReference type="Gene3D" id="3.40.30.10">
    <property type="entry name" value="Glutaredoxin"/>
    <property type="match status" value="1"/>
</dbReference>
<feature type="compositionally biased region" description="Basic and acidic residues" evidence="1">
    <location>
        <begin position="339"/>
        <end position="348"/>
    </location>
</feature>
<feature type="region of interest" description="Disordered" evidence="1">
    <location>
        <begin position="337"/>
        <end position="357"/>
    </location>
</feature>
<evidence type="ECO:0000313" key="4">
    <source>
        <dbReference type="EMBL" id="XBH07398.1"/>
    </source>
</evidence>
<sequence>MRLLLQVRAIPAALALVLATQVVAQEPTKPTASASEKNPAVPAAGHSLHGEAFNDGPRHQAHVMEGMGKIHFPVTTAKPEAQAFIDQGVAQLHSFYYYESERSFRQAAFIDPDCAMAYWGMAMSNVNNARRAKGFVKEARKRAAKISRRETLYLDALESLYKVGDDSKAQKKNHLLGLETIVQEFPDDIDARAWLAMVTWQNASNDGIGSRQAVDTLLDSVLQVEPMHPGVHHYRIHLWDGVKPARAEKSAGLFARTAPGIAHAWHMPGHTYTGLKRYADAAYQQEGSARVDHASMFRERTMPFEIHNYAHNNQWLATSLSHIGRVRDAIAVARNLVEQPRDPAKNGKNDGGSPQRSGRARWAELLCRYELWDDLIAATNSGALDWSDVNVERKEKAYTLGLAYAATGNATKLAEQIDALKALIAGESKSTTRPTGNATPALSPTQLALAELEGYQLLAKQDVGAAFDQFAKATSMRTEALARAHLTARNFGFAESVAKSAVEKQPNQVPPLATQVVILHAVGKDKEAKEAYRKLETLAKNADRDLPVFQRLERIVEGWKADKDWSPASPPEAATDDATANRIDLSTLGPLTWAPYPADPFSRPDTEKVDWNLAEQKGKNVVLLLYLGGKCAHCMQQLETFGKEINALKALNTEVVAISTDDFEATRELKNNPDKIKFSMPMLSDAKLEVFKAYRAFDDFEQQPLHGTFLIDAKGMVRFQRISADPFLDTEFIKTETARVNRLLKNP</sequence>
<evidence type="ECO:0000256" key="2">
    <source>
        <dbReference type="SAM" id="SignalP"/>
    </source>
</evidence>
<protein>
    <submittedName>
        <fullName evidence="4">Peroxiredoxin family protein</fullName>
    </submittedName>
</protein>
<dbReference type="AlphaFoldDB" id="A0AAU7CQS3"/>
<reference evidence="4" key="1">
    <citation type="submission" date="2024-05" db="EMBL/GenBank/DDBJ databases">
        <title>Planctomycetes of the genus Singulisphaera possess chitinolytic capabilities.</title>
        <authorList>
            <person name="Ivanova A."/>
        </authorList>
    </citation>
    <scope>NUCLEOTIDE SEQUENCE</scope>
    <source>
        <strain evidence="4">Ch08T</strain>
    </source>
</reference>
<keyword evidence="2" id="KW-0732">Signal</keyword>
<proteinExistence type="predicted"/>
<dbReference type="Pfam" id="PF00578">
    <property type="entry name" value="AhpC-TSA"/>
    <property type="match status" value="1"/>
</dbReference>
<dbReference type="GO" id="GO:0006950">
    <property type="term" value="P:response to stress"/>
    <property type="evidence" value="ECO:0007669"/>
    <property type="project" value="UniProtKB-ARBA"/>
</dbReference>
<dbReference type="GO" id="GO:0016491">
    <property type="term" value="F:oxidoreductase activity"/>
    <property type="evidence" value="ECO:0007669"/>
    <property type="project" value="InterPro"/>
</dbReference>
<dbReference type="GO" id="GO:0016209">
    <property type="term" value="F:antioxidant activity"/>
    <property type="evidence" value="ECO:0007669"/>
    <property type="project" value="InterPro"/>
</dbReference>
<feature type="chain" id="PRO_5043705833" evidence="2">
    <location>
        <begin position="25"/>
        <end position="747"/>
    </location>
</feature>
<dbReference type="SUPFAM" id="SSF52833">
    <property type="entry name" value="Thioredoxin-like"/>
    <property type="match status" value="1"/>
</dbReference>